<feature type="transmembrane region" description="Helical" evidence="3">
    <location>
        <begin position="34"/>
        <end position="52"/>
    </location>
</feature>
<evidence type="ECO:0000256" key="2">
    <source>
        <dbReference type="RuleBase" id="RU004349"/>
    </source>
</evidence>
<proteinExistence type="inferred from homology"/>
<dbReference type="EMBL" id="JBFOLJ010000013">
    <property type="protein sequence ID" value="KAL2484100.1"/>
    <property type="molecule type" value="Genomic_DNA"/>
</dbReference>
<keyword evidence="3" id="KW-0812">Transmembrane</keyword>
<sequence>MGGGIKVLHLVKPFLCFVPEVESAKRKVPFTEKFTYTVITLFIFLVCGQLPLYGIHSATGADLFYWMCVIMALHRGTVMELGITPIVTAGPVMQLLTGLKFIQVDNNVRDNRLLLNSAQKLLAMLIALGEATAYVCSGMYGSVSQLGAGNAALIIIQLLCLDKLLQKGYGLGSGISLFIATNICEIINLESIQSHDYQHWAWC</sequence>
<comment type="subcellular location">
    <subcellularLocation>
        <location evidence="1">Plastid</location>
        <location evidence="1">Chloroplast thylakoid membrane</location>
        <topology evidence="1">Multi-pass membrane protein</topology>
    </subcellularLocation>
</comment>
<gene>
    <name evidence="5" type="ORF">Fot_45544</name>
</gene>
<dbReference type="InterPro" id="IPR023201">
    <property type="entry name" value="SecY_dom_sf"/>
</dbReference>
<evidence type="ECO:0000313" key="5">
    <source>
        <dbReference type="EMBL" id="KAL2484100.1"/>
    </source>
</evidence>
<name>A0ABD1R6P8_9LAMI</name>
<dbReference type="SUPFAM" id="SSF103491">
    <property type="entry name" value="Preprotein translocase SecY subunit"/>
    <property type="match status" value="1"/>
</dbReference>
<feature type="domain" description="Translocon Sec61/SecY plug" evidence="4">
    <location>
        <begin position="42"/>
        <end position="72"/>
    </location>
</feature>
<accession>A0ABD1R6P8</accession>
<dbReference type="InterPro" id="IPR019561">
    <property type="entry name" value="Translocon_Sec61/SecY_plug_dom"/>
</dbReference>
<dbReference type="AlphaFoldDB" id="A0ABD1R6P8"/>
<dbReference type="Pfam" id="PF10559">
    <property type="entry name" value="Plug_translocon"/>
    <property type="match status" value="1"/>
</dbReference>
<dbReference type="PANTHER" id="PTHR10906">
    <property type="entry name" value="SECY/SEC61-ALPHA FAMILY MEMBER"/>
    <property type="match status" value="1"/>
</dbReference>
<dbReference type="Proteomes" id="UP001604277">
    <property type="component" value="Unassembled WGS sequence"/>
</dbReference>
<keyword evidence="3" id="KW-0472">Membrane</keyword>
<keyword evidence="3" id="KW-1133">Transmembrane helix</keyword>
<dbReference type="InterPro" id="IPR002208">
    <property type="entry name" value="SecY/SEC61-alpha"/>
</dbReference>
<protein>
    <submittedName>
        <fullName evidence="5">SecY protein transport family protein</fullName>
    </submittedName>
</protein>
<evidence type="ECO:0000256" key="3">
    <source>
        <dbReference type="SAM" id="Phobius"/>
    </source>
</evidence>
<comment type="caution">
    <text evidence="5">The sequence shown here is derived from an EMBL/GenBank/DDBJ whole genome shotgun (WGS) entry which is preliminary data.</text>
</comment>
<dbReference type="GO" id="GO:0009535">
    <property type="term" value="C:chloroplast thylakoid membrane"/>
    <property type="evidence" value="ECO:0007669"/>
    <property type="project" value="UniProtKB-SubCell"/>
</dbReference>
<keyword evidence="6" id="KW-1185">Reference proteome</keyword>
<evidence type="ECO:0000256" key="1">
    <source>
        <dbReference type="ARBA" id="ARBA00004454"/>
    </source>
</evidence>
<dbReference type="Gene3D" id="1.10.3370.10">
    <property type="entry name" value="SecY subunit domain"/>
    <property type="match status" value="1"/>
</dbReference>
<reference evidence="6" key="1">
    <citation type="submission" date="2024-07" db="EMBL/GenBank/DDBJ databases">
        <title>Two chromosome-level genome assemblies of Korean endemic species Abeliophyllum distichum and Forsythia ovata (Oleaceae).</title>
        <authorList>
            <person name="Jang H."/>
        </authorList>
    </citation>
    <scope>NUCLEOTIDE SEQUENCE [LARGE SCALE GENOMIC DNA]</scope>
</reference>
<organism evidence="5 6">
    <name type="scientific">Forsythia ovata</name>
    <dbReference type="NCBI Taxonomy" id="205694"/>
    <lineage>
        <taxon>Eukaryota</taxon>
        <taxon>Viridiplantae</taxon>
        <taxon>Streptophyta</taxon>
        <taxon>Embryophyta</taxon>
        <taxon>Tracheophyta</taxon>
        <taxon>Spermatophyta</taxon>
        <taxon>Magnoliopsida</taxon>
        <taxon>eudicotyledons</taxon>
        <taxon>Gunneridae</taxon>
        <taxon>Pentapetalae</taxon>
        <taxon>asterids</taxon>
        <taxon>lamiids</taxon>
        <taxon>Lamiales</taxon>
        <taxon>Oleaceae</taxon>
        <taxon>Forsythieae</taxon>
        <taxon>Forsythia</taxon>
    </lineage>
</organism>
<comment type="similarity">
    <text evidence="2">Belongs to the SecY/SEC61-alpha family.</text>
</comment>
<evidence type="ECO:0000259" key="4">
    <source>
        <dbReference type="Pfam" id="PF10559"/>
    </source>
</evidence>
<evidence type="ECO:0000313" key="6">
    <source>
        <dbReference type="Proteomes" id="UP001604277"/>
    </source>
</evidence>
<dbReference type="Pfam" id="PF00344">
    <property type="entry name" value="SecY"/>
    <property type="match status" value="1"/>
</dbReference>
<feature type="transmembrane region" description="Helical" evidence="3">
    <location>
        <begin position="64"/>
        <end position="87"/>
    </location>
</feature>